<dbReference type="Proteomes" id="UP000709466">
    <property type="component" value="Unassembled WGS sequence"/>
</dbReference>
<evidence type="ECO:0000313" key="4">
    <source>
        <dbReference type="EMBL" id="NIY71408.1"/>
    </source>
</evidence>
<comment type="caution">
    <text evidence="4">The sequence shown here is derived from an EMBL/GenBank/DDBJ whole genome shotgun (WGS) entry which is preliminary data.</text>
</comment>
<organism evidence="4 5">
    <name type="scientific">Marivivens donghaensis</name>
    <dbReference type="NCBI Taxonomy" id="1699413"/>
    <lineage>
        <taxon>Bacteria</taxon>
        <taxon>Pseudomonadati</taxon>
        <taxon>Pseudomonadota</taxon>
        <taxon>Alphaproteobacteria</taxon>
        <taxon>Rhodobacterales</taxon>
        <taxon>Paracoccaceae</taxon>
        <taxon>Marivivens group</taxon>
        <taxon>Marivivens</taxon>
    </lineage>
</organism>
<keyword evidence="5" id="KW-1185">Reference proteome</keyword>
<proteinExistence type="predicted"/>
<protein>
    <recommendedName>
        <fullName evidence="6">Mitochondrial inner membrane protein</fullName>
    </recommendedName>
</protein>
<reference evidence="4 5" key="1">
    <citation type="submission" date="2020-03" db="EMBL/GenBank/DDBJ databases">
        <title>Bacterial isolates of synthetic phycosphere.</title>
        <authorList>
            <person name="Fu H."/>
            <person name="Moran M.A."/>
        </authorList>
    </citation>
    <scope>NUCLEOTIDE SEQUENCE [LARGE SCALE GENOMIC DNA]</scope>
    <source>
        <strain evidence="4 5">HF1</strain>
    </source>
</reference>
<keyword evidence="3" id="KW-1133">Transmembrane helix</keyword>
<feature type="compositionally biased region" description="Basic and acidic residues" evidence="2">
    <location>
        <begin position="9"/>
        <end position="37"/>
    </location>
</feature>
<sequence>MTKDLTVNEDQKSKVDETEATEETRVEQTDTSEKVEIEHEEVVEDAPAEEAVEQDEPSDEVSEETANDEVVEEVAATELTEEEISASTKEEVTPTDVEVEDPVVEPQPPVVEEKSSSAGAFIAIVLGGLIAGAIGYGVSWYTLPRIDEADVEARLSLLENELSASGSVDTEALIEAAIGPATADFTTRIDVLQAEVDEIKAALENVGTGNGGTVDMSGLEEQIAAQEARLQQLAEDAAARLEQARADAEAEEQAAMAAQREVALSRVQTALDTGTPYQDMLGGLEDLGMSVPADLSRPSSTGVATLGELQADFPSAAREALAAARRAGTAGEDGGTFAGFLRNQFDVRSIEARDGDDADAILSRAGAAVQDGRLSDALAEIDTLSEEAKTELDGWVAAAKERQNAIAAVGELNNTSNE</sequence>
<feature type="transmembrane region" description="Helical" evidence="3">
    <location>
        <begin position="120"/>
        <end position="143"/>
    </location>
</feature>
<evidence type="ECO:0000256" key="2">
    <source>
        <dbReference type="SAM" id="MobiDB-lite"/>
    </source>
</evidence>
<dbReference type="EMBL" id="JAATOP010000002">
    <property type="protein sequence ID" value="NIY71408.1"/>
    <property type="molecule type" value="Genomic_DNA"/>
</dbReference>
<evidence type="ECO:0000256" key="1">
    <source>
        <dbReference type="SAM" id="Coils"/>
    </source>
</evidence>
<evidence type="ECO:0008006" key="6">
    <source>
        <dbReference type="Google" id="ProtNLM"/>
    </source>
</evidence>
<keyword evidence="3" id="KW-0472">Membrane</keyword>
<evidence type="ECO:0000313" key="5">
    <source>
        <dbReference type="Proteomes" id="UP000709466"/>
    </source>
</evidence>
<evidence type="ECO:0000256" key="3">
    <source>
        <dbReference type="SAM" id="Phobius"/>
    </source>
</evidence>
<feature type="compositionally biased region" description="Acidic residues" evidence="2">
    <location>
        <begin position="38"/>
        <end position="72"/>
    </location>
</feature>
<name>A0ABX0VTQ6_9RHOB</name>
<gene>
    <name evidence="4" type="ORF">HCZ30_03050</name>
</gene>
<keyword evidence="3" id="KW-0812">Transmembrane</keyword>
<feature type="coiled-coil region" evidence="1">
    <location>
        <begin position="216"/>
        <end position="261"/>
    </location>
</feature>
<keyword evidence="1" id="KW-0175">Coiled coil</keyword>
<dbReference type="RefSeq" id="WP_167636301.1">
    <property type="nucleotide sequence ID" value="NZ_JAATOP010000002.1"/>
</dbReference>
<accession>A0ABX0VTQ6</accession>
<feature type="region of interest" description="Disordered" evidence="2">
    <location>
        <begin position="1"/>
        <end position="99"/>
    </location>
</feature>